<reference evidence="4" key="1">
    <citation type="submission" date="2023-06" db="EMBL/GenBank/DDBJ databases">
        <authorList>
            <consortium name="Lawrence Berkeley National Laboratory"/>
            <person name="Ahrendt S."/>
            <person name="Sahu N."/>
            <person name="Indic B."/>
            <person name="Wong-Bajracharya J."/>
            <person name="Merenyi Z."/>
            <person name="Ke H.-M."/>
            <person name="Monk M."/>
            <person name="Kocsube S."/>
            <person name="Drula E."/>
            <person name="Lipzen A."/>
            <person name="Balint B."/>
            <person name="Henrissat B."/>
            <person name="Andreopoulos B."/>
            <person name="Martin F.M."/>
            <person name="Harder C.B."/>
            <person name="Rigling D."/>
            <person name="Ford K.L."/>
            <person name="Foster G.D."/>
            <person name="Pangilinan J."/>
            <person name="Papanicolaou A."/>
            <person name="Barry K."/>
            <person name="LaButti K."/>
            <person name="Viragh M."/>
            <person name="Koriabine M."/>
            <person name="Yan M."/>
            <person name="Riley R."/>
            <person name="Champramary S."/>
            <person name="Plett K.L."/>
            <person name="Tsai I.J."/>
            <person name="Slot J."/>
            <person name="Sipos G."/>
            <person name="Plett J."/>
            <person name="Nagy L.G."/>
            <person name="Grigoriev I.V."/>
        </authorList>
    </citation>
    <scope>NUCLEOTIDE SEQUENCE</scope>
    <source>
        <strain evidence="4">CCBAS 213</strain>
    </source>
</reference>
<keyword evidence="2" id="KW-0812">Transmembrane</keyword>
<keyword evidence="2" id="KW-1133">Transmembrane helix</keyword>
<dbReference type="GeneID" id="85349533"/>
<dbReference type="RefSeq" id="XP_060323622.1">
    <property type="nucleotide sequence ID" value="XM_060465985.1"/>
</dbReference>
<keyword evidence="5" id="KW-1185">Reference proteome</keyword>
<accession>A0AA39MMP7</accession>
<protein>
    <recommendedName>
        <fullName evidence="3">DUF6535 domain-containing protein</fullName>
    </recommendedName>
</protein>
<name>A0AA39MMP7_ARMTA</name>
<feature type="domain" description="DUF6535" evidence="3">
    <location>
        <begin position="118"/>
        <end position="298"/>
    </location>
</feature>
<evidence type="ECO:0000313" key="5">
    <source>
        <dbReference type="Proteomes" id="UP001175211"/>
    </source>
</evidence>
<feature type="compositionally biased region" description="Polar residues" evidence="1">
    <location>
        <begin position="87"/>
        <end position="99"/>
    </location>
</feature>
<feature type="transmembrane region" description="Helical" evidence="2">
    <location>
        <begin position="269"/>
        <end position="298"/>
    </location>
</feature>
<evidence type="ECO:0000256" key="2">
    <source>
        <dbReference type="SAM" id="Phobius"/>
    </source>
</evidence>
<comment type="caution">
    <text evidence="4">The sequence shown here is derived from an EMBL/GenBank/DDBJ whole genome shotgun (WGS) entry which is preliminary data.</text>
</comment>
<dbReference type="InterPro" id="IPR045338">
    <property type="entry name" value="DUF6535"/>
</dbReference>
<feature type="transmembrane region" description="Helical" evidence="2">
    <location>
        <begin position="140"/>
        <end position="158"/>
    </location>
</feature>
<evidence type="ECO:0000256" key="1">
    <source>
        <dbReference type="SAM" id="MobiDB-lite"/>
    </source>
</evidence>
<feature type="transmembrane region" description="Helical" evidence="2">
    <location>
        <begin position="218"/>
        <end position="237"/>
    </location>
</feature>
<proteinExistence type="predicted"/>
<dbReference type="EMBL" id="JAUEPS010000076">
    <property type="protein sequence ID" value="KAK0440461.1"/>
    <property type="molecule type" value="Genomic_DNA"/>
</dbReference>
<evidence type="ECO:0000313" key="4">
    <source>
        <dbReference type="EMBL" id="KAK0440461.1"/>
    </source>
</evidence>
<sequence length="1019" mass="115345">MMDDDIPSIIQDWSSDDSESSAEDVGNTRGYPESRPRSRASFAKTRRTSPYPYEDISEAEDNVPSRQSTPTRPLGRRFPSIFGVPRRNNSTSTGTTARQQAPAEDPPFEEAGPTARVWQTYVDESLMHDTEMVANERDKVNVLLVFAGLFSAVVSAFISQSSSNLQRNYDQLSAYLLFDLMNAQRALDNGTSLNAISTSGADPTGPFTPKTLDSVVNGLWFASLTLSLATALFAVLANEWHYHYLSPISGDSQIRSRIRQFRYMGLRRWHVSGFIALLPLMLHLSLGLFLLGLVLYLLPLQLGIALLSGGIALMTFVVYVTTNMLPMIYPQCPYKTPVSSVLHAIFIRMLGQFPAVLNAISSSLSPHHHTLQVVELHAAEASRAEVDVQALHWLYSVSSNSYMRRLVIQALSGLPADCNEFANRLFQAHWREIRDEKEDMLMDCMEKVLNRDGSSTRWVPKDIPDIDRKVEQLLRLEIQFPPLRREPQFGGYDLDLSHKYIYFDGLSITLSSLEAAHIRKPAHLPSQKQVAMNALARNDVHHPVVWKCLFHRAVDQGLFSRASDTVLNIDMCFSLVASLFLPDRLSPASYSTTLADTAAESFPDEVLDNLLSFFENFDLYQESMERRPRLLLAIMRLLVLNSEHSELNLTDVHSSQRRFFHNDSTISKYRLLIVALYAISRSIHDPDTSPFPFCHRGVFEAIRSYITSDLFIGTSTQSQNGSEYGTLVWTCRAHALACMAWFIEQGSDFGVVVPLTEWATRPLFYNLLRVLAQSDEYYQYNNQRLPHQRFGSLFGVISFLLGQGFSGGICHAYETFREERSLQYIAQRSSLHIWVIEGLQGYITLLSEATNETVMGHHAPRIQPDVLQSHIEDLHQAPVILAICMSIALNGISRRPILSALASIAPDHHEWNTVLNIVDWHIDDDSFLESYYSESREVIPPGDARRLKKNLREVVDVLTDCIGAVNDHSSGIYWPLMKTYTRTGSLETHRGLRWRRWKKRLLGSRKIEMSLTEKDIEQG</sequence>
<feature type="region of interest" description="Disordered" evidence="1">
    <location>
        <begin position="1"/>
        <end position="111"/>
    </location>
</feature>
<evidence type="ECO:0000259" key="3">
    <source>
        <dbReference type="Pfam" id="PF20153"/>
    </source>
</evidence>
<dbReference type="AlphaFoldDB" id="A0AA39MMP7"/>
<organism evidence="4 5">
    <name type="scientific">Armillaria tabescens</name>
    <name type="common">Ringless honey mushroom</name>
    <name type="synonym">Agaricus tabescens</name>
    <dbReference type="NCBI Taxonomy" id="1929756"/>
    <lineage>
        <taxon>Eukaryota</taxon>
        <taxon>Fungi</taxon>
        <taxon>Dikarya</taxon>
        <taxon>Basidiomycota</taxon>
        <taxon>Agaricomycotina</taxon>
        <taxon>Agaricomycetes</taxon>
        <taxon>Agaricomycetidae</taxon>
        <taxon>Agaricales</taxon>
        <taxon>Marasmiineae</taxon>
        <taxon>Physalacriaceae</taxon>
        <taxon>Desarmillaria</taxon>
    </lineage>
</organism>
<dbReference type="Pfam" id="PF20153">
    <property type="entry name" value="DUF6535"/>
    <property type="match status" value="1"/>
</dbReference>
<feature type="transmembrane region" description="Helical" evidence="2">
    <location>
        <begin position="304"/>
        <end position="329"/>
    </location>
</feature>
<keyword evidence="2" id="KW-0472">Membrane</keyword>
<gene>
    <name evidence="4" type="ORF">EV420DRAFT_1132400</name>
</gene>
<dbReference type="Proteomes" id="UP001175211">
    <property type="component" value="Unassembled WGS sequence"/>
</dbReference>